<feature type="compositionally biased region" description="Polar residues" evidence="6">
    <location>
        <begin position="67"/>
        <end position="77"/>
    </location>
</feature>
<accession>A0A8S1VW02</accession>
<dbReference type="OrthoDB" id="10255185at2759"/>
<dbReference type="Pfam" id="PF13913">
    <property type="entry name" value="zf-C2HC_2"/>
    <property type="match status" value="1"/>
</dbReference>
<dbReference type="OMA" id="YECTEGC"/>
<sequence>MFKQSKQVSPSLYPQNPLNSFNKLFNVQISATQKPKFDVVSRISKPLQNISNVPTRRQADQTKKTQAKSPLKQTFQKNSHRNKSCIYNQDEKPIPKIHEKEKSPLLRSIKTAQTGEFQQSDKPSIKQQLPIQVKSNEPDQQITNEQNDLKSQQNIDQQEVPVLQKQQAKLQIQSNQPKSLNNQQQQKLSRPKTATQSQLQLKQTIQQDQQAKPTQQHQLTKTNHQTKSQGALNKKYEQPTKTRQQQQIQKRDQRFQDKLYECTEGCGRSFNAQALQKHSKICKKVFQQKRKVFNSQKQRVLEVEDGGQGRGIPMKRLMQMQTTQEGQKQGEVKNEKPNWKAQSEAFRAIIRQAKGQPLGEEVSSSGAVESVEDMEQDKFCSRKFSVEAVRKDGVFREGKAKECGKSGMQKKKK</sequence>
<reference evidence="8" key="1">
    <citation type="submission" date="2021-01" db="EMBL/GenBank/DDBJ databases">
        <authorList>
            <consortium name="Genoscope - CEA"/>
            <person name="William W."/>
        </authorList>
    </citation>
    <scope>NUCLEOTIDE SEQUENCE</scope>
</reference>
<proteinExistence type="predicted"/>
<gene>
    <name evidence="8" type="ORF">POCTA_138.1.T0750041</name>
</gene>
<comment type="caution">
    <text evidence="8">The sequence shown here is derived from an EMBL/GenBank/DDBJ whole genome shotgun (WGS) entry which is preliminary data.</text>
</comment>
<feature type="domain" description="C2HC/C3H-type" evidence="7">
    <location>
        <begin position="258"/>
        <end position="288"/>
    </location>
</feature>
<keyword evidence="2" id="KW-0677">Repeat</keyword>
<keyword evidence="1" id="KW-0479">Metal-binding</keyword>
<dbReference type="InterPro" id="IPR049899">
    <property type="entry name" value="Znf_C2HC_C3H"/>
</dbReference>
<dbReference type="PANTHER" id="PTHR13555:SF36">
    <property type="entry name" value="ZINC FINGER C2HC DOMAIN-CONTAINING PROTEIN 1B"/>
    <property type="match status" value="1"/>
</dbReference>
<dbReference type="EMBL" id="CAJJDP010000074">
    <property type="protein sequence ID" value="CAD8180463.1"/>
    <property type="molecule type" value="Genomic_DNA"/>
</dbReference>
<evidence type="ECO:0000313" key="9">
    <source>
        <dbReference type="Proteomes" id="UP000683925"/>
    </source>
</evidence>
<evidence type="ECO:0000256" key="3">
    <source>
        <dbReference type="ARBA" id="ARBA00022771"/>
    </source>
</evidence>
<name>A0A8S1VW02_PAROT</name>
<dbReference type="AlphaFoldDB" id="A0A8S1VW02"/>
<dbReference type="InterPro" id="IPR026319">
    <property type="entry name" value="ZC2HC1A/B-like"/>
</dbReference>
<feature type="compositionally biased region" description="Basic and acidic residues" evidence="6">
    <location>
        <begin position="89"/>
        <end position="104"/>
    </location>
</feature>
<dbReference type="PANTHER" id="PTHR13555">
    <property type="entry name" value="C2H2 ZINC FINGER CGI-62-RELATED"/>
    <property type="match status" value="1"/>
</dbReference>
<feature type="compositionally biased region" description="Polar residues" evidence="6">
    <location>
        <begin position="219"/>
        <end position="231"/>
    </location>
</feature>
<feature type="region of interest" description="Disordered" evidence="6">
    <location>
        <begin position="166"/>
        <end position="252"/>
    </location>
</feature>
<feature type="compositionally biased region" description="Low complexity" evidence="6">
    <location>
        <begin position="196"/>
        <end position="218"/>
    </location>
</feature>
<keyword evidence="9" id="KW-1185">Reference proteome</keyword>
<evidence type="ECO:0000256" key="5">
    <source>
        <dbReference type="PROSITE-ProRule" id="PRU01371"/>
    </source>
</evidence>
<dbReference type="PROSITE" id="PS52027">
    <property type="entry name" value="ZF_C2HC_C3H"/>
    <property type="match status" value="1"/>
</dbReference>
<evidence type="ECO:0000256" key="1">
    <source>
        <dbReference type="ARBA" id="ARBA00022723"/>
    </source>
</evidence>
<evidence type="ECO:0000256" key="2">
    <source>
        <dbReference type="ARBA" id="ARBA00022737"/>
    </source>
</evidence>
<feature type="compositionally biased region" description="Polar residues" evidence="6">
    <location>
        <begin position="166"/>
        <end position="195"/>
    </location>
</feature>
<organism evidence="8 9">
    <name type="scientific">Paramecium octaurelia</name>
    <dbReference type="NCBI Taxonomy" id="43137"/>
    <lineage>
        <taxon>Eukaryota</taxon>
        <taxon>Sar</taxon>
        <taxon>Alveolata</taxon>
        <taxon>Ciliophora</taxon>
        <taxon>Intramacronucleata</taxon>
        <taxon>Oligohymenophorea</taxon>
        <taxon>Peniculida</taxon>
        <taxon>Parameciidae</taxon>
        <taxon>Paramecium</taxon>
    </lineage>
</organism>
<dbReference type="GO" id="GO:0008270">
    <property type="term" value="F:zinc ion binding"/>
    <property type="evidence" value="ECO:0007669"/>
    <property type="project" value="UniProtKB-KW"/>
</dbReference>
<keyword evidence="4" id="KW-0862">Zinc</keyword>
<evidence type="ECO:0000313" key="8">
    <source>
        <dbReference type="EMBL" id="CAD8180463.1"/>
    </source>
</evidence>
<dbReference type="Proteomes" id="UP000683925">
    <property type="component" value="Unassembled WGS sequence"/>
</dbReference>
<evidence type="ECO:0000256" key="6">
    <source>
        <dbReference type="SAM" id="MobiDB-lite"/>
    </source>
</evidence>
<protein>
    <recommendedName>
        <fullName evidence="7">C2HC/C3H-type domain-containing protein</fullName>
    </recommendedName>
</protein>
<evidence type="ECO:0000259" key="7">
    <source>
        <dbReference type="PROSITE" id="PS52027"/>
    </source>
</evidence>
<keyword evidence="3 5" id="KW-0863">Zinc-finger</keyword>
<evidence type="ECO:0000256" key="4">
    <source>
        <dbReference type="ARBA" id="ARBA00022833"/>
    </source>
</evidence>
<feature type="region of interest" description="Disordered" evidence="6">
    <location>
        <begin position="48"/>
        <end position="106"/>
    </location>
</feature>